<evidence type="ECO:0000256" key="6">
    <source>
        <dbReference type="ARBA" id="ARBA00022519"/>
    </source>
</evidence>
<dbReference type="Pfam" id="PF20872">
    <property type="entry name" value="MalF_N_TM"/>
    <property type="match status" value="1"/>
</dbReference>
<keyword evidence="7 12" id="KW-0762">Sugar transport</keyword>
<dbReference type="FunFam" id="1.10.3720.10:FF:000030">
    <property type="entry name" value="Maltose ABC transporter permease MalF"/>
    <property type="match status" value="1"/>
</dbReference>
<comment type="similarity">
    <text evidence="3 12">Belongs to the binding-protein-dependent transport system permease family. MalFG subfamily.</text>
</comment>
<dbReference type="InterPro" id="IPR048464">
    <property type="entry name" value="MalF_N_TM"/>
</dbReference>
<dbReference type="Pfam" id="PF00528">
    <property type="entry name" value="BPD_transp_1"/>
    <property type="match status" value="1"/>
</dbReference>
<evidence type="ECO:0000256" key="8">
    <source>
        <dbReference type="ARBA" id="ARBA00022692"/>
    </source>
</evidence>
<dbReference type="NCBIfam" id="NF008232">
    <property type="entry name" value="PRK10999.1"/>
    <property type="match status" value="1"/>
</dbReference>
<comment type="caution">
    <text evidence="14">The sequence shown here is derived from an EMBL/GenBank/DDBJ whole genome shotgun (WGS) entry which is preliminary data.</text>
</comment>
<dbReference type="Proteomes" id="UP000239917">
    <property type="component" value="Unassembled WGS sequence"/>
</dbReference>
<keyword evidence="15" id="KW-1185">Reference proteome</keyword>
<proteinExistence type="inferred from homology"/>
<dbReference type="SUPFAM" id="SSF161098">
    <property type="entry name" value="MetI-like"/>
    <property type="match status" value="1"/>
</dbReference>
<evidence type="ECO:0000313" key="14">
    <source>
        <dbReference type="EMBL" id="PPI83075.1"/>
    </source>
</evidence>
<dbReference type="InterPro" id="IPR035906">
    <property type="entry name" value="MetI-like_sf"/>
</dbReference>
<sequence length="513" mass="56539">MITETLSSPGIESRHSMTRVLLKWGALAVLVGAALYLILALYAQREFVFAMLFLVLTASAVAVFVSKKLYAHRYIFPAIAGMGLFVIFPLMYTVGIGFTNYSASNLLSFEQVQENLLSRSYQSEAVRYDYQLFKTEEGYVFWLEGEHQDLTSTPVDLEGGERSAPVLPVSGKPQGEPLSIREIIQLRGKLSELTLITEDGRELSQASLRSFAAIHPQFTLHDNGSLTNNQTGVTYFPDQETGFYRDGDGNALSPGWTVNIGWDNYLKVVSDPSIRGPFFEIFVWTLSFAVATVVFTLALGLLLANLLQWDQIRGKGFYRTMLILPYAVPAFISILVFKGLFNQNFGEINLVLEGLFGIRPDWFSDPALARTMILIVNTWLGYPYMMLLCMGLLQAIPRDLYEASAMDGAGPVNNLFNITLPLIIKPLMPLLIASFAFNFNNFVLIALLTGGAPDIIGASTPAGTTDLLVSYTYRIAFQDSGQNFGLAAAIATAIFLVVGALSLINLKLSKIKV</sequence>
<dbReference type="OrthoDB" id="9785347at2"/>
<protein>
    <recommendedName>
        <fullName evidence="12">Maltose/maltodextrin transport system permease protein</fullName>
    </recommendedName>
</protein>
<comment type="subcellular location">
    <subcellularLocation>
        <location evidence="2 12">Cell inner membrane</location>
        <topology evidence="2 12">Multi-pass membrane protein</topology>
    </subcellularLocation>
    <subcellularLocation>
        <location evidence="11">Cell membrane</location>
        <topology evidence="11">Multi-pass membrane protein</topology>
    </subcellularLocation>
</comment>
<keyword evidence="10 11" id="KW-0472">Membrane</keyword>
<reference evidence="14 15" key="1">
    <citation type="submission" date="2018-01" db="EMBL/GenBank/DDBJ databases">
        <title>Complete genome sequences of the type strains of Marinobacter flavimaris and Marinobacter maroccanus.</title>
        <authorList>
            <person name="Palau M."/>
            <person name="Boujida N."/>
            <person name="Manresa A."/>
            <person name="Minana-Galbis D."/>
        </authorList>
    </citation>
    <scope>NUCLEOTIDE SEQUENCE [LARGE SCALE GENOMIC DNA]</scope>
    <source>
        <strain evidence="14 15">N4</strain>
    </source>
</reference>
<dbReference type="PANTHER" id="PTHR47314:SF1">
    <property type="entry name" value="MALTOSE_MALTODEXTRIN TRANSPORT SYSTEM PERMEASE PROTEIN MALF"/>
    <property type="match status" value="1"/>
</dbReference>
<feature type="transmembrane region" description="Helical" evidence="11">
    <location>
        <begin position="74"/>
        <end position="98"/>
    </location>
</feature>
<evidence type="ECO:0000256" key="2">
    <source>
        <dbReference type="ARBA" id="ARBA00004429"/>
    </source>
</evidence>
<dbReference type="InterPro" id="IPR029345">
    <property type="entry name" value="MalF_P2"/>
</dbReference>
<dbReference type="PROSITE" id="PS50928">
    <property type="entry name" value="ABC_TM1"/>
    <property type="match status" value="1"/>
</dbReference>
<evidence type="ECO:0000256" key="10">
    <source>
        <dbReference type="ARBA" id="ARBA00023136"/>
    </source>
</evidence>
<comment type="subunit">
    <text evidence="12">The complex is composed of two ATP-binding proteins (MalK), two transmembrane proteins (MalG and MalF) and a solute-binding protein (MalE).</text>
</comment>
<evidence type="ECO:0000259" key="13">
    <source>
        <dbReference type="PROSITE" id="PS50928"/>
    </source>
</evidence>
<keyword evidence="6 12" id="KW-0997">Cell inner membrane</keyword>
<feature type="transmembrane region" description="Helical" evidence="11">
    <location>
        <begin position="316"/>
        <end position="337"/>
    </location>
</feature>
<dbReference type="InterPro" id="IPR035277">
    <property type="entry name" value="MalF_N"/>
</dbReference>
<evidence type="ECO:0000256" key="3">
    <source>
        <dbReference type="ARBA" id="ARBA00009047"/>
    </source>
</evidence>
<feature type="transmembrane region" description="Helical" evidence="11">
    <location>
        <begin position="47"/>
        <end position="65"/>
    </location>
</feature>
<dbReference type="EMBL" id="PSSX01000017">
    <property type="protein sequence ID" value="PPI83075.1"/>
    <property type="molecule type" value="Genomic_DNA"/>
</dbReference>
<dbReference type="SUPFAM" id="SSF160964">
    <property type="entry name" value="MalF N-terminal region-like"/>
    <property type="match status" value="1"/>
</dbReference>
<dbReference type="GO" id="GO:0015423">
    <property type="term" value="F:ABC-type maltose transporter activity"/>
    <property type="evidence" value="ECO:0007669"/>
    <property type="project" value="TreeGrafter"/>
</dbReference>
<dbReference type="GO" id="GO:0042956">
    <property type="term" value="P:maltodextrin transmembrane transport"/>
    <property type="evidence" value="ECO:0007669"/>
    <property type="project" value="TreeGrafter"/>
</dbReference>
<evidence type="ECO:0000256" key="5">
    <source>
        <dbReference type="ARBA" id="ARBA00022475"/>
    </source>
</evidence>
<feature type="transmembrane region" description="Helical" evidence="11">
    <location>
        <begin position="21"/>
        <end position="41"/>
    </location>
</feature>
<evidence type="ECO:0000256" key="9">
    <source>
        <dbReference type="ARBA" id="ARBA00022989"/>
    </source>
</evidence>
<dbReference type="InterPro" id="IPR000515">
    <property type="entry name" value="MetI-like"/>
</dbReference>
<keyword evidence="9 11" id="KW-1133">Transmembrane helix</keyword>
<accession>A0A2S5Z6Q1</accession>
<keyword evidence="8 11" id="KW-0812">Transmembrane</keyword>
<dbReference type="Pfam" id="PF14785">
    <property type="entry name" value="MalF_P2"/>
    <property type="match status" value="1"/>
</dbReference>
<comment type="function">
    <text evidence="1 12">Part of the ABC transporter complex MalEFGK involved in maltose/maltodextrin import. Probably responsible for the translocation of the substrate across the membrane.</text>
</comment>
<evidence type="ECO:0000256" key="1">
    <source>
        <dbReference type="ARBA" id="ARBA00002264"/>
    </source>
</evidence>
<dbReference type="Gene3D" id="1.10.3720.10">
    <property type="entry name" value="MetI-like"/>
    <property type="match status" value="1"/>
</dbReference>
<dbReference type="Gene3D" id="1.20.58.370">
    <property type="entry name" value="MalF N-terminal region-like"/>
    <property type="match status" value="1"/>
</dbReference>
<dbReference type="InterPro" id="IPR047103">
    <property type="entry name" value="MalF_P2_sf"/>
</dbReference>
<feature type="transmembrane region" description="Helical" evidence="11">
    <location>
        <begin position="414"/>
        <end position="437"/>
    </location>
</feature>
<dbReference type="Gene3D" id="3.10.650.10">
    <property type="entry name" value="MalF N-terminal region-like"/>
    <property type="match status" value="1"/>
</dbReference>
<evidence type="ECO:0000256" key="7">
    <source>
        <dbReference type="ARBA" id="ARBA00022597"/>
    </source>
</evidence>
<evidence type="ECO:0000256" key="4">
    <source>
        <dbReference type="ARBA" id="ARBA00022448"/>
    </source>
</evidence>
<feature type="domain" description="ABC transmembrane type-1" evidence="13">
    <location>
        <begin position="282"/>
        <end position="505"/>
    </location>
</feature>
<dbReference type="CDD" id="cd06261">
    <property type="entry name" value="TM_PBP2"/>
    <property type="match status" value="1"/>
</dbReference>
<evidence type="ECO:0000256" key="11">
    <source>
        <dbReference type="RuleBase" id="RU363032"/>
    </source>
</evidence>
<dbReference type="PANTHER" id="PTHR47314">
    <property type="entry name" value="MALTOSE/MALTODEXTRIN TRANSPORT SYSTEM PERMEASE PROTEIN MALF"/>
    <property type="match status" value="1"/>
</dbReference>
<dbReference type="Gene3D" id="2.40.430.10">
    <property type="entry name" value="D-maltodextrin-binding protein, MBP"/>
    <property type="match status" value="1"/>
</dbReference>
<evidence type="ECO:0000256" key="12">
    <source>
        <dbReference type="RuleBase" id="RU367050"/>
    </source>
</evidence>
<dbReference type="GO" id="GO:1990060">
    <property type="term" value="C:maltose transport complex"/>
    <property type="evidence" value="ECO:0007669"/>
    <property type="project" value="TreeGrafter"/>
</dbReference>
<evidence type="ECO:0000313" key="15">
    <source>
        <dbReference type="Proteomes" id="UP000239917"/>
    </source>
</evidence>
<name>A0A2S5Z6Q1_9GAMM</name>
<dbReference type="AlphaFoldDB" id="A0A2S5Z6Q1"/>
<keyword evidence="4 11" id="KW-0813">Transport</keyword>
<feature type="transmembrane region" description="Helical" evidence="11">
    <location>
        <begin position="281"/>
        <end position="304"/>
    </location>
</feature>
<feature type="transmembrane region" description="Helical" evidence="11">
    <location>
        <begin position="372"/>
        <end position="393"/>
    </location>
</feature>
<keyword evidence="5" id="KW-1003">Cell membrane</keyword>
<organism evidence="14 15">
    <name type="scientific">Marinobacter maroccanus</name>
    <dbReference type="NCBI Taxonomy" id="2055143"/>
    <lineage>
        <taxon>Bacteria</taxon>
        <taxon>Pseudomonadati</taxon>
        <taxon>Pseudomonadota</taxon>
        <taxon>Gammaproteobacteria</taxon>
        <taxon>Pseudomonadales</taxon>
        <taxon>Marinobacteraceae</taxon>
        <taxon>Marinobacter</taxon>
    </lineage>
</organism>
<gene>
    <name evidence="14" type="ORF">KEHDKFFH_15875</name>
</gene>
<feature type="transmembrane region" description="Helical" evidence="11">
    <location>
        <begin position="484"/>
        <end position="506"/>
    </location>
</feature>